<dbReference type="Proteomes" id="UP000315400">
    <property type="component" value="Unassembled WGS sequence"/>
</dbReference>
<dbReference type="NCBIfam" id="TIGR00526">
    <property type="entry name" value="folB_dom"/>
    <property type="match status" value="1"/>
</dbReference>
<dbReference type="SMART" id="SM00905">
    <property type="entry name" value="FolB"/>
    <property type="match status" value="1"/>
</dbReference>
<keyword evidence="2 8" id="KW-0413">Isomerase</keyword>
<evidence type="ECO:0000256" key="1">
    <source>
        <dbReference type="ARBA" id="ARBA00005708"/>
    </source>
</evidence>
<dbReference type="GO" id="GO:0004150">
    <property type="term" value="F:dihydroneopterin aldolase activity"/>
    <property type="evidence" value="ECO:0007669"/>
    <property type="project" value="InterPro"/>
</dbReference>
<dbReference type="NCBIfam" id="NF008418">
    <property type="entry name" value="PRK11245.1"/>
    <property type="match status" value="1"/>
</dbReference>
<dbReference type="AlphaFoldDB" id="A0A540VUJ7"/>
<dbReference type="CDD" id="cd00534">
    <property type="entry name" value="DHNA_DHNTPE"/>
    <property type="match status" value="1"/>
</dbReference>
<name>A0A540VUJ7_9GAMM</name>
<dbReference type="SUPFAM" id="SSF55620">
    <property type="entry name" value="Tetrahydrobiopterin biosynthesis enzymes-like"/>
    <property type="match status" value="1"/>
</dbReference>
<evidence type="ECO:0000313" key="8">
    <source>
        <dbReference type="EMBL" id="TQF00429.1"/>
    </source>
</evidence>
<evidence type="ECO:0000256" key="4">
    <source>
        <dbReference type="ARBA" id="ARBA00044039"/>
    </source>
</evidence>
<evidence type="ECO:0000259" key="7">
    <source>
        <dbReference type="SMART" id="SM00905"/>
    </source>
</evidence>
<comment type="similarity">
    <text evidence="1">Belongs to the DHNA family.</text>
</comment>
<evidence type="ECO:0000256" key="6">
    <source>
        <dbReference type="ARBA" id="ARBA00044306"/>
    </source>
</evidence>
<sequence length="128" mass="14517">MANDGLQRPLSRIHIKDLRLRTFIGFNDEEQRKRQDVVVNIRIDYDALPAARGDAVAEALDYKTITKEVIAHVEDNRFLLLEKLVNDIVEIAMAHRPAVQAEVEVDKPHALRFSDSVSLTMSASRAPR</sequence>
<gene>
    <name evidence="8" type="primary">folX</name>
    <name evidence="8" type="ORF">FKY71_03425</name>
</gene>
<evidence type="ECO:0000256" key="5">
    <source>
        <dbReference type="ARBA" id="ARBA00044197"/>
    </source>
</evidence>
<dbReference type="PANTHER" id="PTHR42844:SF10">
    <property type="entry name" value="DIHYDRONEOPTERIN TRIPHOSPHATE 2'-EPIMERASE"/>
    <property type="match status" value="1"/>
</dbReference>
<dbReference type="GO" id="GO:0008719">
    <property type="term" value="F:dihydroneopterin triphosphate 2'-epimerase activity"/>
    <property type="evidence" value="ECO:0007669"/>
    <property type="project" value="UniProtKB-EC"/>
</dbReference>
<dbReference type="EMBL" id="VIFK01000013">
    <property type="protein sequence ID" value="TQF00429.1"/>
    <property type="molecule type" value="Genomic_DNA"/>
</dbReference>
<accession>A0A540VUJ7</accession>
<dbReference type="GO" id="GO:0005829">
    <property type="term" value="C:cytosol"/>
    <property type="evidence" value="ECO:0007669"/>
    <property type="project" value="TreeGrafter"/>
</dbReference>
<feature type="domain" description="Dihydroneopterin aldolase/epimerase" evidence="7">
    <location>
        <begin position="13"/>
        <end position="123"/>
    </location>
</feature>
<dbReference type="InterPro" id="IPR043133">
    <property type="entry name" value="GTP-CH-I_C/QueF"/>
</dbReference>
<dbReference type="STRING" id="1260251.SPISAL_08010"/>
<organism evidence="8 9">
    <name type="scientific">Spiribacter salinus</name>
    <dbReference type="NCBI Taxonomy" id="1335746"/>
    <lineage>
        <taxon>Bacteria</taxon>
        <taxon>Pseudomonadati</taxon>
        <taxon>Pseudomonadota</taxon>
        <taxon>Gammaproteobacteria</taxon>
        <taxon>Chromatiales</taxon>
        <taxon>Ectothiorhodospiraceae</taxon>
        <taxon>Spiribacter</taxon>
    </lineage>
</organism>
<dbReference type="PANTHER" id="PTHR42844">
    <property type="entry name" value="DIHYDRONEOPTERIN ALDOLASE 1-RELATED"/>
    <property type="match status" value="1"/>
</dbReference>
<dbReference type="Gene3D" id="3.30.1130.10">
    <property type="match status" value="1"/>
</dbReference>
<protein>
    <recommendedName>
        <fullName evidence="5">Dihydroneopterin triphosphate 2'-epimerase</fullName>
        <ecNumber evidence="4">5.1.99.7</ecNumber>
    </recommendedName>
    <alternativeName>
        <fullName evidence="6">D-erythro-7,8-dihydroneopterin triphosphate epimerase</fullName>
    </alternativeName>
</protein>
<evidence type="ECO:0000313" key="9">
    <source>
        <dbReference type="Proteomes" id="UP000315400"/>
    </source>
</evidence>
<proteinExistence type="inferred from homology"/>
<comment type="catalytic activity">
    <reaction evidence="3">
        <text>7,8-dihydroneopterin 3'-triphosphate = 7,8-dihydromonapterin 3'-triphosphate</text>
        <dbReference type="Rhea" id="RHEA:28346"/>
        <dbReference type="ChEBI" id="CHEBI:58462"/>
        <dbReference type="ChEBI" id="CHEBI:61186"/>
        <dbReference type="EC" id="5.1.99.7"/>
    </reaction>
</comment>
<dbReference type="InterPro" id="IPR006156">
    <property type="entry name" value="Dihydroneopterin_aldolase"/>
</dbReference>
<dbReference type="EC" id="5.1.99.7" evidence="4"/>
<comment type="caution">
    <text evidence="8">The sequence shown here is derived from an EMBL/GenBank/DDBJ whole genome shotgun (WGS) entry which is preliminary data.</text>
</comment>
<dbReference type="GO" id="GO:0006760">
    <property type="term" value="P:folic acid-containing compound metabolic process"/>
    <property type="evidence" value="ECO:0007669"/>
    <property type="project" value="InterPro"/>
</dbReference>
<reference evidence="8 9" key="1">
    <citation type="submission" date="2019-06" db="EMBL/GenBank/DDBJ databases">
        <title>Metagenome assembled Genome of Spiribacter salinus SL48-SHIP from the microbial mat of Salt Lake 48 (Novosibirsk region, Russia).</title>
        <authorList>
            <person name="Shipova A."/>
            <person name="Rozanov A.S."/>
            <person name="Bryanskaya A.V."/>
            <person name="Peltek S.E."/>
        </authorList>
    </citation>
    <scope>NUCLEOTIDE SEQUENCE [LARGE SCALE GENOMIC DNA]</scope>
    <source>
        <strain evidence="8">SL48-SHIP-2</strain>
    </source>
</reference>
<dbReference type="InterPro" id="IPR006157">
    <property type="entry name" value="FolB_dom"/>
</dbReference>
<evidence type="ECO:0000256" key="3">
    <source>
        <dbReference type="ARBA" id="ARBA00043806"/>
    </source>
</evidence>
<dbReference type="Pfam" id="PF02152">
    <property type="entry name" value="FolB"/>
    <property type="match status" value="1"/>
</dbReference>
<evidence type="ECO:0000256" key="2">
    <source>
        <dbReference type="ARBA" id="ARBA00023235"/>
    </source>
</evidence>